<sequence>MKRKQQVIFIWSFIIIASFVLALLYTPLGGNLHSAVNAGHQNFTSGVSFGGKISNSPRIKASQPYIKAEDEIKSNNNYPKYSQNIKRNSSKSQGQIATSTYDVSNKTISDSQPPAGGNSGTLFAAARINKGKGSTLEAGIASANQPFSSEIDNSSAVMQRAGQATGDLADPGGGDPGAPIPVGDGLPFLLILATLYFFYSAKKNKQKNLAAKTTELQ</sequence>
<dbReference type="AlphaFoldDB" id="A0A645F216"/>
<name>A0A645F216_9ZZZZ</name>
<keyword evidence="2" id="KW-0472">Membrane</keyword>
<feature type="transmembrane region" description="Helical" evidence="2">
    <location>
        <begin position="178"/>
        <end position="199"/>
    </location>
</feature>
<reference evidence="3" key="1">
    <citation type="submission" date="2019-08" db="EMBL/GenBank/DDBJ databases">
        <authorList>
            <person name="Kucharzyk K."/>
            <person name="Murdoch R.W."/>
            <person name="Higgins S."/>
            <person name="Loffler F."/>
        </authorList>
    </citation>
    <scope>NUCLEOTIDE SEQUENCE</scope>
</reference>
<organism evidence="3">
    <name type="scientific">bioreactor metagenome</name>
    <dbReference type="NCBI Taxonomy" id="1076179"/>
    <lineage>
        <taxon>unclassified sequences</taxon>
        <taxon>metagenomes</taxon>
        <taxon>ecological metagenomes</taxon>
    </lineage>
</organism>
<keyword evidence="2" id="KW-1133">Transmembrane helix</keyword>
<feature type="region of interest" description="Disordered" evidence="1">
    <location>
        <begin position="76"/>
        <end position="97"/>
    </location>
</feature>
<gene>
    <name evidence="3" type="ORF">SDC9_155082</name>
</gene>
<keyword evidence="2" id="KW-0812">Transmembrane</keyword>
<evidence type="ECO:0000313" key="3">
    <source>
        <dbReference type="EMBL" id="MPN07810.1"/>
    </source>
</evidence>
<dbReference type="EMBL" id="VSSQ01053812">
    <property type="protein sequence ID" value="MPN07810.1"/>
    <property type="molecule type" value="Genomic_DNA"/>
</dbReference>
<comment type="caution">
    <text evidence="3">The sequence shown here is derived from an EMBL/GenBank/DDBJ whole genome shotgun (WGS) entry which is preliminary data.</text>
</comment>
<feature type="transmembrane region" description="Helical" evidence="2">
    <location>
        <begin position="7"/>
        <end position="25"/>
    </location>
</feature>
<evidence type="ECO:0000256" key="2">
    <source>
        <dbReference type="SAM" id="Phobius"/>
    </source>
</evidence>
<proteinExistence type="predicted"/>
<accession>A0A645F216</accession>
<protein>
    <submittedName>
        <fullName evidence="3">Uncharacterized protein</fullName>
    </submittedName>
</protein>
<evidence type="ECO:0000256" key="1">
    <source>
        <dbReference type="SAM" id="MobiDB-lite"/>
    </source>
</evidence>